<dbReference type="Gene3D" id="1.20.1540.10">
    <property type="entry name" value="Rhomboid-like"/>
    <property type="match status" value="1"/>
</dbReference>
<feature type="domain" description="Peptidase S54 rhomboid" evidence="8">
    <location>
        <begin position="58"/>
        <end position="213"/>
    </location>
</feature>
<organism evidence="9 10">
    <name type="scientific">Candidatus Curtissbacteria bacterium RBG_13_35_7</name>
    <dbReference type="NCBI Taxonomy" id="1797705"/>
    <lineage>
        <taxon>Bacteria</taxon>
        <taxon>Candidatus Curtissiibacteriota</taxon>
    </lineage>
</organism>
<feature type="transmembrane region" description="Helical" evidence="7">
    <location>
        <begin position="153"/>
        <end position="173"/>
    </location>
</feature>
<sequence>MFPIRDSRNSNKFPFINLTLIVINIYVFFFQIFTPDINTFVYQYALFPAKINLLDNKTLYPFITSMFLHAGFLHIISNMWFLWIFGDNVESIMGHVKYLFFYLFCGVAASFIQYIFIADSFLPMLGASGAIAGVLGAYLKYFPKNKVDTIVPFFGFPLILALPANFMLIYWFFTQAFNGIASVIVVTASVGSIAYIAHVAGFLSGFIFSKFLVWQKV</sequence>
<comment type="caution">
    <text evidence="9">The sequence shown here is derived from an EMBL/GenBank/DDBJ whole genome shotgun (WGS) entry which is preliminary data.</text>
</comment>
<dbReference type="InterPro" id="IPR022764">
    <property type="entry name" value="Peptidase_S54_rhomboid_dom"/>
</dbReference>
<dbReference type="InterPro" id="IPR050925">
    <property type="entry name" value="Rhomboid_protease_S54"/>
</dbReference>
<comment type="subcellular location">
    <subcellularLocation>
        <location evidence="1">Membrane</location>
        <topology evidence="1">Multi-pass membrane protein</topology>
    </subcellularLocation>
</comment>
<name>A0A1F5G297_9BACT</name>
<dbReference type="InterPro" id="IPR035952">
    <property type="entry name" value="Rhomboid-like_sf"/>
</dbReference>
<evidence type="ECO:0000259" key="8">
    <source>
        <dbReference type="Pfam" id="PF01694"/>
    </source>
</evidence>
<keyword evidence="6 7" id="KW-0472">Membrane</keyword>
<keyword evidence="3 7" id="KW-0812">Transmembrane</keyword>
<reference evidence="9 10" key="1">
    <citation type="journal article" date="2016" name="Nat. Commun.">
        <title>Thousands of microbial genomes shed light on interconnected biogeochemical processes in an aquifer system.</title>
        <authorList>
            <person name="Anantharaman K."/>
            <person name="Brown C.T."/>
            <person name="Hug L.A."/>
            <person name="Sharon I."/>
            <person name="Castelle C.J."/>
            <person name="Probst A.J."/>
            <person name="Thomas B.C."/>
            <person name="Singh A."/>
            <person name="Wilkins M.J."/>
            <person name="Karaoz U."/>
            <person name="Brodie E.L."/>
            <person name="Williams K.H."/>
            <person name="Hubbard S.S."/>
            <person name="Banfield J.F."/>
        </authorList>
    </citation>
    <scope>NUCLEOTIDE SEQUENCE [LARGE SCALE GENOMIC DNA]</scope>
</reference>
<evidence type="ECO:0000256" key="7">
    <source>
        <dbReference type="SAM" id="Phobius"/>
    </source>
</evidence>
<feature type="transmembrane region" description="Helical" evidence="7">
    <location>
        <begin position="62"/>
        <end position="86"/>
    </location>
</feature>
<evidence type="ECO:0000256" key="6">
    <source>
        <dbReference type="ARBA" id="ARBA00023136"/>
    </source>
</evidence>
<keyword evidence="4" id="KW-0378">Hydrolase</keyword>
<evidence type="ECO:0000256" key="5">
    <source>
        <dbReference type="ARBA" id="ARBA00022989"/>
    </source>
</evidence>
<dbReference type="PANTHER" id="PTHR43731:SF14">
    <property type="entry name" value="PRESENILIN-ASSOCIATED RHOMBOID-LIKE PROTEIN, MITOCHONDRIAL"/>
    <property type="match status" value="1"/>
</dbReference>
<dbReference type="GO" id="GO:0004252">
    <property type="term" value="F:serine-type endopeptidase activity"/>
    <property type="evidence" value="ECO:0007669"/>
    <property type="project" value="InterPro"/>
</dbReference>
<evidence type="ECO:0000256" key="3">
    <source>
        <dbReference type="ARBA" id="ARBA00022692"/>
    </source>
</evidence>
<dbReference type="EMBL" id="MFAT01000049">
    <property type="protein sequence ID" value="OGD86002.1"/>
    <property type="molecule type" value="Genomic_DNA"/>
</dbReference>
<dbReference type="Proteomes" id="UP000176317">
    <property type="component" value="Unassembled WGS sequence"/>
</dbReference>
<proteinExistence type="inferred from homology"/>
<dbReference type="SUPFAM" id="SSF144091">
    <property type="entry name" value="Rhomboid-like"/>
    <property type="match status" value="1"/>
</dbReference>
<feature type="transmembrane region" description="Helical" evidence="7">
    <location>
        <begin position="179"/>
        <end position="208"/>
    </location>
</feature>
<evidence type="ECO:0000256" key="4">
    <source>
        <dbReference type="ARBA" id="ARBA00022801"/>
    </source>
</evidence>
<dbReference type="PANTHER" id="PTHR43731">
    <property type="entry name" value="RHOMBOID PROTEASE"/>
    <property type="match status" value="1"/>
</dbReference>
<comment type="similarity">
    <text evidence="2">Belongs to the peptidase S54 family.</text>
</comment>
<feature type="transmembrane region" description="Helical" evidence="7">
    <location>
        <begin position="12"/>
        <end position="33"/>
    </location>
</feature>
<accession>A0A1F5G297</accession>
<evidence type="ECO:0000313" key="9">
    <source>
        <dbReference type="EMBL" id="OGD86002.1"/>
    </source>
</evidence>
<dbReference type="Pfam" id="PF01694">
    <property type="entry name" value="Rhomboid"/>
    <property type="match status" value="1"/>
</dbReference>
<dbReference type="FunFam" id="1.20.1540.10:FF:000027">
    <property type="entry name" value="Rhomboid family intramembrane serine protease"/>
    <property type="match status" value="1"/>
</dbReference>
<evidence type="ECO:0000256" key="2">
    <source>
        <dbReference type="ARBA" id="ARBA00009045"/>
    </source>
</evidence>
<keyword evidence="5 7" id="KW-1133">Transmembrane helix</keyword>
<dbReference type="GO" id="GO:0016020">
    <property type="term" value="C:membrane"/>
    <property type="evidence" value="ECO:0007669"/>
    <property type="project" value="UniProtKB-SubCell"/>
</dbReference>
<feature type="transmembrane region" description="Helical" evidence="7">
    <location>
        <begin position="122"/>
        <end position="141"/>
    </location>
</feature>
<feature type="transmembrane region" description="Helical" evidence="7">
    <location>
        <begin position="98"/>
        <end position="116"/>
    </location>
</feature>
<dbReference type="AlphaFoldDB" id="A0A1F5G297"/>
<protein>
    <recommendedName>
        <fullName evidence="8">Peptidase S54 rhomboid domain-containing protein</fullName>
    </recommendedName>
</protein>
<gene>
    <name evidence="9" type="ORF">A2164_02270</name>
</gene>
<evidence type="ECO:0000313" key="10">
    <source>
        <dbReference type="Proteomes" id="UP000176317"/>
    </source>
</evidence>
<evidence type="ECO:0000256" key="1">
    <source>
        <dbReference type="ARBA" id="ARBA00004141"/>
    </source>
</evidence>